<dbReference type="EC" id="3.1.3.-" evidence="3"/>
<dbReference type="PANTHER" id="PTHR35134:SF2">
    <property type="entry name" value="NUCLEOTIDASE YQFW-RELATED"/>
    <property type="match status" value="1"/>
</dbReference>
<dbReference type="Proteomes" id="UP000198553">
    <property type="component" value="Unassembled WGS sequence"/>
</dbReference>
<dbReference type="SUPFAM" id="SSF56784">
    <property type="entry name" value="HAD-like"/>
    <property type="match status" value="1"/>
</dbReference>
<dbReference type="InterPro" id="IPR052419">
    <property type="entry name" value="5_3-deoxyribonucleotidase-like"/>
</dbReference>
<keyword evidence="5" id="KW-1185">Reference proteome</keyword>
<gene>
    <name evidence="4" type="ORF">SAMN05192533_10260</name>
</gene>
<reference evidence="5" key="1">
    <citation type="submission" date="2016-10" db="EMBL/GenBank/DDBJ databases">
        <authorList>
            <person name="Varghese N."/>
            <person name="Submissions S."/>
        </authorList>
    </citation>
    <scope>NUCLEOTIDE SEQUENCE [LARGE SCALE GENOMIC DNA]</scope>
    <source>
        <strain evidence="5">B48,IBRC-M 10115,DSM 25386,CECT 8001</strain>
    </source>
</reference>
<dbReference type="Gene3D" id="3.40.50.1000">
    <property type="entry name" value="HAD superfamily/HAD-like"/>
    <property type="match status" value="1"/>
</dbReference>
<dbReference type="InterPro" id="IPR009206">
    <property type="entry name" value="Nucleotidase_putative"/>
</dbReference>
<comment type="similarity">
    <text evidence="1 3">Belongs to the 5'(3')-deoxyribonucleotidase family.</text>
</comment>
<evidence type="ECO:0000256" key="3">
    <source>
        <dbReference type="PIRNR" id="PIRNR021362"/>
    </source>
</evidence>
<dbReference type="PANTHER" id="PTHR35134">
    <property type="entry name" value="NUCLEOTIDASE YQFW-RELATED"/>
    <property type="match status" value="1"/>
</dbReference>
<dbReference type="EMBL" id="FOBW01000002">
    <property type="protein sequence ID" value="SEM29111.1"/>
    <property type="molecule type" value="Genomic_DNA"/>
</dbReference>
<keyword evidence="2 3" id="KW-0378">Hydrolase</keyword>
<dbReference type="PIRSF" id="PIRSF021362">
    <property type="entry name" value="UCP021362_HAD"/>
    <property type="match status" value="1"/>
</dbReference>
<dbReference type="InterPro" id="IPR023214">
    <property type="entry name" value="HAD_sf"/>
</dbReference>
<organism evidence="4 5">
    <name type="scientific">Mesobacillus persicus</name>
    <dbReference type="NCBI Taxonomy" id="930146"/>
    <lineage>
        <taxon>Bacteria</taxon>
        <taxon>Bacillati</taxon>
        <taxon>Bacillota</taxon>
        <taxon>Bacilli</taxon>
        <taxon>Bacillales</taxon>
        <taxon>Bacillaceae</taxon>
        <taxon>Mesobacillus</taxon>
    </lineage>
</organism>
<protein>
    <recommendedName>
        <fullName evidence="3">Nucleotidase</fullName>
        <ecNumber evidence="3">3.1.3.-</ecNumber>
    </recommendedName>
</protein>
<evidence type="ECO:0000256" key="1">
    <source>
        <dbReference type="ARBA" id="ARBA00009589"/>
    </source>
</evidence>
<dbReference type="InterPro" id="IPR036412">
    <property type="entry name" value="HAD-like_sf"/>
</dbReference>
<dbReference type="GO" id="GO:0016787">
    <property type="term" value="F:hydrolase activity"/>
    <property type="evidence" value="ECO:0007669"/>
    <property type="project" value="UniProtKB-KW"/>
</dbReference>
<proteinExistence type="inferred from homology"/>
<dbReference type="STRING" id="930146.SAMN05192533_10260"/>
<dbReference type="AlphaFoldDB" id="A0A1H7X5Z5"/>
<evidence type="ECO:0000313" key="4">
    <source>
        <dbReference type="EMBL" id="SEM29111.1"/>
    </source>
</evidence>
<name>A0A1H7X5Z5_9BACI</name>
<dbReference type="OrthoDB" id="2471595at2"/>
<evidence type="ECO:0000256" key="2">
    <source>
        <dbReference type="ARBA" id="ARBA00022801"/>
    </source>
</evidence>
<dbReference type="RefSeq" id="WP_090741009.1">
    <property type="nucleotide sequence ID" value="NZ_FOBW01000002.1"/>
</dbReference>
<accession>A0A1H7X5Z5</accession>
<sequence length="188" mass="21773">MTKRFGIDIDGTVTCPASMVPFLNEAFNLNISLKDIKQYDLMPLVSVSKEEFAEWFTKNEPKIYSNSPMAKGAKEILDDWAKTNELFFISARGQQLLNVTAEWFNVHNIDYDHIELIGSHDKVASAKKYNVDIFFEDKHDNAVTIHEECQIPVILFNTPYNQDPIPEGVIRVNNWYEANNWVNNWLQK</sequence>
<evidence type="ECO:0000313" key="5">
    <source>
        <dbReference type="Proteomes" id="UP000198553"/>
    </source>
</evidence>